<dbReference type="OrthoDB" id="9806690at2"/>
<feature type="domain" description="UvrD-like helicase C-terminal" evidence="15">
    <location>
        <begin position="274"/>
        <end position="552"/>
    </location>
</feature>
<comment type="catalytic activity">
    <reaction evidence="10 11">
        <text>ATP + H2O = ADP + phosphate + H(+)</text>
        <dbReference type="Rhea" id="RHEA:13065"/>
        <dbReference type="ChEBI" id="CHEBI:15377"/>
        <dbReference type="ChEBI" id="CHEBI:15378"/>
        <dbReference type="ChEBI" id="CHEBI:30616"/>
        <dbReference type="ChEBI" id="CHEBI:43474"/>
        <dbReference type="ChEBI" id="CHEBI:456216"/>
        <dbReference type="EC" id="5.6.2.4"/>
    </reaction>
</comment>
<dbReference type="CDD" id="cd18807">
    <property type="entry name" value="SF1_C_UvrD"/>
    <property type="match status" value="1"/>
</dbReference>
<feature type="compositionally biased region" description="Basic and acidic residues" evidence="13">
    <location>
        <begin position="631"/>
        <end position="649"/>
    </location>
</feature>
<evidence type="ECO:0000256" key="5">
    <source>
        <dbReference type="ARBA" id="ARBA00022806"/>
    </source>
</evidence>
<dbReference type="CDD" id="cd17932">
    <property type="entry name" value="DEXQc_UvrD"/>
    <property type="match status" value="1"/>
</dbReference>
<evidence type="ECO:0000259" key="14">
    <source>
        <dbReference type="PROSITE" id="PS51198"/>
    </source>
</evidence>
<dbReference type="Gene3D" id="3.40.50.300">
    <property type="entry name" value="P-loop containing nucleotide triphosphate hydrolases"/>
    <property type="match status" value="2"/>
</dbReference>
<dbReference type="EC" id="5.6.2.4" evidence="11"/>
<dbReference type="Pfam" id="PF13361">
    <property type="entry name" value="UvrD_C"/>
    <property type="match status" value="1"/>
</dbReference>
<feature type="binding site" evidence="12">
    <location>
        <begin position="23"/>
        <end position="30"/>
    </location>
    <ligand>
        <name>ATP</name>
        <dbReference type="ChEBI" id="CHEBI:30616"/>
    </ligand>
</feature>
<feature type="region of interest" description="Disordered" evidence="13">
    <location>
        <begin position="631"/>
        <end position="660"/>
    </location>
</feature>
<comment type="caution">
    <text evidence="16">The sequence shown here is derived from an EMBL/GenBank/DDBJ whole genome shotgun (WGS) entry which is preliminary data.</text>
</comment>
<evidence type="ECO:0000256" key="10">
    <source>
        <dbReference type="ARBA" id="ARBA00048988"/>
    </source>
</evidence>
<accession>A0A368HIY6</accession>
<dbReference type="PROSITE" id="PS51217">
    <property type="entry name" value="UVRD_HELICASE_CTER"/>
    <property type="match status" value="1"/>
</dbReference>
<keyword evidence="5 11" id="KW-0347">Helicase</keyword>
<gene>
    <name evidence="11" type="primary">rep</name>
    <name evidence="16" type="ORF">C4900_09005</name>
</gene>
<feature type="binding site" evidence="11">
    <location>
        <position position="271"/>
    </location>
    <ligand>
        <name>ATP</name>
        <dbReference type="ChEBI" id="CHEBI:30616"/>
    </ligand>
</feature>
<dbReference type="Pfam" id="PF00580">
    <property type="entry name" value="UvrD-helicase"/>
    <property type="match status" value="1"/>
</dbReference>
<evidence type="ECO:0000256" key="2">
    <source>
        <dbReference type="ARBA" id="ARBA00022705"/>
    </source>
</evidence>
<dbReference type="InterPro" id="IPR013986">
    <property type="entry name" value="DExx_box_DNA_helicase_dom_sf"/>
</dbReference>
<feature type="domain" description="UvrD-like helicase ATP-binding" evidence="14">
    <location>
        <begin position="2"/>
        <end position="273"/>
    </location>
</feature>
<comment type="similarity">
    <text evidence="1 11">Belongs to the helicase family. UvrD subfamily.</text>
</comment>
<dbReference type="Gene3D" id="1.10.486.10">
    <property type="entry name" value="PCRA, domain 4"/>
    <property type="match status" value="1"/>
</dbReference>
<dbReference type="InterPro" id="IPR014017">
    <property type="entry name" value="DNA_helicase_UvrD-like_C"/>
</dbReference>
<dbReference type="InterPro" id="IPR000212">
    <property type="entry name" value="DNA_helicase_UvrD/REP"/>
</dbReference>
<dbReference type="InterPro" id="IPR005752">
    <property type="entry name" value="Helicase_Rep"/>
</dbReference>
<dbReference type="GO" id="GO:0005829">
    <property type="term" value="C:cytosol"/>
    <property type="evidence" value="ECO:0007669"/>
    <property type="project" value="TreeGrafter"/>
</dbReference>
<comment type="catalytic activity">
    <reaction evidence="9 11">
        <text>Couples ATP hydrolysis with the unwinding of duplex DNA by translocating in the 3'-5' direction.</text>
        <dbReference type="EC" id="5.6.2.4"/>
    </reaction>
</comment>
<reference evidence="16 17" key="1">
    <citation type="submission" date="2018-02" db="EMBL/GenBank/DDBJ databases">
        <title>Insights into the biology of acidophilic members of the Acidiferrobacteraceae family derived from comparative genomic analyses.</title>
        <authorList>
            <person name="Issotta F."/>
            <person name="Thyssen C."/>
            <person name="Mena C."/>
            <person name="Moya A."/>
            <person name="Bellenberg S."/>
            <person name="Sproer C."/>
            <person name="Covarrubias P.C."/>
            <person name="Sand W."/>
            <person name="Quatrini R."/>
            <person name="Vera M."/>
        </authorList>
    </citation>
    <scope>NUCLEOTIDE SEQUENCE [LARGE SCALE GENOMIC DNA]</scope>
    <source>
        <strain evidence="17">m-1</strain>
    </source>
</reference>
<dbReference type="GO" id="GO:0000725">
    <property type="term" value="P:recombinational repair"/>
    <property type="evidence" value="ECO:0007669"/>
    <property type="project" value="TreeGrafter"/>
</dbReference>
<dbReference type="GO" id="GO:0043138">
    <property type="term" value="F:3'-5' DNA helicase activity"/>
    <property type="evidence" value="ECO:0007669"/>
    <property type="project" value="UniProtKB-UniRule"/>
</dbReference>
<evidence type="ECO:0000256" key="3">
    <source>
        <dbReference type="ARBA" id="ARBA00022741"/>
    </source>
</evidence>
<evidence type="ECO:0000256" key="11">
    <source>
        <dbReference type="HAMAP-Rule" id="MF_01920"/>
    </source>
</evidence>
<evidence type="ECO:0000256" key="7">
    <source>
        <dbReference type="ARBA" id="ARBA00023125"/>
    </source>
</evidence>
<comment type="subunit">
    <text evidence="11">Homodimer.</text>
</comment>
<keyword evidence="6 11" id="KW-0067">ATP-binding</keyword>
<evidence type="ECO:0000256" key="13">
    <source>
        <dbReference type="SAM" id="MobiDB-lite"/>
    </source>
</evidence>
<evidence type="ECO:0000313" key="17">
    <source>
        <dbReference type="Proteomes" id="UP000253250"/>
    </source>
</evidence>
<keyword evidence="7 11" id="KW-0238">DNA-binding</keyword>
<dbReference type="EMBL" id="PSYR01000002">
    <property type="protein sequence ID" value="RCN57149.1"/>
    <property type="molecule type" value="Genomic_DNA"/>
</dbReference>
<evidence type="ECO:0000256" key="4">
    <source>
        <dbReference type="ARBA" id="ARBA00022801"/>
    </source>
</evidence>
<evidence type="ECO:0000256" key="1">
    <source>
        <dbReference type="ARBA" id="ARBA00009922"/>
    </source>
</evidence>
<protein>
    <recommendedName>
        <fullName evidence="11">ATP-dependent DNA helicase Rep</fullName>
        <ecNumber evidence="11">5.6.2.4</ecNumber>
    </recommendedName>
    <alternativeName>
        <fullName evidence="11">DNA 3'-5' helicase Rep</fullName>
    </alternativeName>
</protein>
<keyword evidence="17" id="KW-1185">Reference proteome</keyword>
<keyword evidence="3 11" id="KW-0547">Nucleotide-binding</keyword>
<dbReference type="SUPFAM" id="SSF52540">
    <property type="entry name" value="P-loop containing nucleoside triphosphate hydrolases"/>
    <property type="match status" value="1"/>
</dbReference>
<name>A0A368HIY6_9GAMM</name>
<dbReference type="InterPro" id="IPR014016">
    <property type="entry name" value="UvrD-like_ATP-bd"/>
</dbReference>
<dbReference type="PANTHER" id="PTHR11070">
    <property type="entry name" value="UVRD / RECB / PCRA DNA HELICASE FAMILY MEMBER"/>
    <property type="match status" value="1"/>
</dbReference>
<dbReference type="GO" id="GO:0003697">
    <property type="term" value="F:single-stranded DNA binding"/>
    <property type="evidence" value="ECO:0007669"/>
    <property type="project" value="UniProtKB-UniRule"/>
</dbReference>
<dbReference type="AlphaFoldDB" id="A0A368HIY6"/>
<dbReference type="GO" id="GO:0005524">
    <property type="term" value="F:ATP binding"/>
    <property type="evidence" value="ECO:0007669"/>
    <property type="project" value="UniProtKB-UniRule"/>
</dbReference>
<keyword evidence="4 11" id="KW-0378">Hydrolase</keyword>
<comment type="function">
    <text evidence="11">Rep helicase is a single-stranded DNA-dependent ATPase involved in DNA replication; it can initiate unwinding at a nick in the DNA. It binds to the single-stranded DNA and acts in a progressive fashion along the DNA in the 3' to 5' direction.</text>
</comment>
<keyword evidence="2 11" id="KW-0235">DNA replication</keyword>
<dbReference type="GO" id="GO:0006260">
    <property type="term" value="P:DNA replication"/>
    <property type="evidence" value="ECO:0007669"/>
    <property type="project" value="UniProtKB-UniRule"/>
</dbReference>
<organism evidence="16 17">
    <name type="scientific">Acidiferrobacter thiooxydans</name>
    <dbReference type="NCBI Taxonomy" id="163359"/>
    <lineage>
        <taxon>Bacteria</taxon>
        <taxon>Pseudomonadati</taxon>
        <taxon>Pseudomonadota</taxon>
        <taxon>Gammaproteobacteria</taxon>
        <taxon>Acidiferrobacterales</taxon>
        <taxon>Acidiferrobacteraceae</taxon>
        <taxon>Acidiferrobacter</taxon>
    </lineage>
</organism>
<evidence type="ECO:0000256" key="12">
    <source>
        <dbReference type="PROSITE-ProRule" id="PRU00560"/>
    </source>
</evidence>
<dbReference type="PROSITE" id="PS51198">
    <property type="entry name" value="UVRD_HELICASE_ATP_BIND"/>
    <property type="match status" value="1"/>
</dbReference>
<evidence type="ECO:0000256" key="9">
    <source>
        <dbReference type="ARBA" id="ARBA00034617"/>
    </source>
</evidence>
<evidence type="ECO:0000313" key="16">
    <source>
        <dbReference type="EMBL" id="RCN57149.1"/>
    </source>
</evidence>
<dbReference type="GO" id="GO:0016887">
    <property type="term" value="F:ATP hydrolysis activity"/>
    <property type="evidence" value="ECO:0007669"/>
    <property type="project" value="RHEA"/>
</dbReference>
<evidence type="ECO:0000256" key="8">
    <source>
        <dbReference type="ARBA" id="ARBA00023235"/>
    </source>
</evidence>
<proteinExistence type="inferred from homology"/>
<dbReference type="Proteomes" id="UP000253250">
    <property type="component" value="Unassembled WGS sequence"/>
</dbReference>
<keyword evidence="8 11" id="KW-0413">Isomerase</keyword>
<sequence length="660" mass="73717">MEGLNDQQREAVRLIDGPVLVLAGAGSGKTTVIARKIAYLITHGGYDPAHIAAVTFTNKAAREMRERASGLLPSTTRRGLSVLTFHALGLKIIREETQALGLRHGFTLLDPRDAEALIKDLCRERLRSDTPAEEIAQRVRAWKDAGIPPATAALESPDGGAIYADYVERLRAYNAIDLDDLILLPAQLLTEDAEARARWRERLRYLLVDEYQDTNDGQYRLARALADTAFTAVGDDDQSVYSWRGARPENLARLARDNPRLTVIKLEQNYRSTGRILKAANAVIGNNPHLFPKRLWSAFGFGDPLKVLVADDEEHEAIRVVTALLHDKFVRRAEFGDYAILYRGNHQARPLEQVLREHRVPYFLSGGTSFFDRVEVRDAVAYLRLIHNPADDAAFLRVCNVPKREVGPSTVERLRDYAHRRGQPLLRCCQELGLAQHLAAPQVAALQRFALLVEGLSEKARSLAPGALLREALREVGYEGHALQAAGDNRTGRRRLALLEEFLAWVDRLGEDASGRTLDEVVSQLILNGMGDRDREPDGQSVRLMTLHAAKGLEFPHVFLVGVEEDLLPHRASLVESGVEEERRLAYVGMTRARQTLTLSYARRRRRQGAPQETSPSRFLSEIPAEDLIWDGRDEKPPEERLAHGESHLKGLRGLLGQGS</sequence>
<evidence type="ECO:0000256" key="6">
    <source>
        <dbReference type="ARBA" id="ARBA00022840"/>
    </source>
</evidence>
<dbReference type="HAMAP" id="MF_01920">
    <property type="entry name" value="Helicase_Rep"/>
    <property type="match status" value="1"/>
</dbReference>
<evidence type="ECO:0000259" key="15">
    <source>
        <dbReference type="PROSITE" id="PS51217"/>
    </source>
</evidence>
<dbReference type="Gene3D" id="1.10.10.160">
    <property type="match status" value="1"/>
</dbReference>
<dbReference type="InterPro" id="IPR027417">
    <property type="entry name" value="P-loop_NTPase"/>
</dbReference>
<dbReference type="PANTHER" id="PTHR11070:SF64">
    <property type="entry name" value="ATP-DEPENDENT DNA HELICASE REP"/>
    <property type="match status" value="1"/>
</dbReference>